<evidence type="ECO:0000256" key="2">
    <source>
        <dbReference type="SAM" id="SignalP"/>
    </source>
</evidence>
<reference evidence="4" key="1">
    <citation type="submission" date="2020-10" db="EMBL/GenBank/DDBJ databases">
        <title>Chromosome-scale genome assembly of the Allis shad, Alosa alosa.</title>
        <authorList>
            <person name="Margot Z."/>
            <person name="Christophe K."/>
            <person name="Cabau C."/>
            <person name="Louis A."/>
            <person name="Berthelot C."/>
            <person name="Parey E."/>
            <person name="Roest Crollius H."/>
            <person name="Montfort J."/>
            <person name="Robinson-Rechavi M."/>
            <person name="Bucao C."/>
            <person name="Bouchez O."/>
            <person name="Gislard M."/>
            <person name="Lluch J."/>
            <person name="Milhes M."/>
            <person name="Lampietro C."/>
            <person name="Lopez Roques C."/>
            <person name="Donnadieu C."/>
            <person name="Braasch I."/>
            <person name="Desvignes T."/>
            <person name="Postlethwait J."/>
            <person name="Bobe J."/>
            <person name="Guiguen Y."/>
        </authorList>
    </citation>
    <scope>NUCLEOTIDE SEQUENCE</scope>
    <source>
        <strain evidence="4">M-15738</strain>
        <tissue evidence="4">Blood</tissue>
    </source>
</reference>
<dbReference type="EMBL" id="JADWDJ010000013">
    <property type="protein sequence ID" value="KAG5271085.1"/>
    <property type="molecule type" value="Genomic_DNA"/>
</dbReference>
<dbReference type="AlphaFoldDB" id="A0AAV6GC40"/>
<evidence type="ECO:0000313" key="4">
    <source>
        <dbReference type="EMBL" id="KAG5271085.1"/>
    </source>
</evidence>
<dbReference type="InterPro" id="IPR023412">
    <property type="entry name" value="RNaseA_domain"/>
</dbReference>
<accession>A0AAV6GC40</accession>
<sequence length="218" mass="24648">MEELKTPGSVCSHAVVLLSVLLCQLHLCTTSEQHGAPPNNTQHPPNKHSHPCMPSAWRSAYDTFLKRHLPEDQPSSLDQNQWESFIRQHKLCHRPTQSFLHPKDKQQVLDVCSAAGGRTMQNNLCISGQEFSFTTVHLLYKDCTIKKVFSETKHLILACDDIDGVCRPVHFQRNPNGTKPDQNRQPPCEWPQSSGTERTTAGCASVMLPLSLLWPLWY</sequence>
<organism evidence="4 5">
    <name type="scientific">Alosa alosa</name>
    <name type="common">allis shad</name>
    <dbReference type="NCBI Taxonomy" id="278164"/>
    <lineage>
        <taxon>Eukaryota</taxon>
        <taxon>Metazoa</taxon>
        <taxon>Chordata</taxon>
        <taxon>Craniata</taxon>
        <taxon>Vertebrata</taxon>
        <taxon>Euteleostomi</taxon>
        <taxon>Actinopterygii</taxon>
        <taxon>Neopterygii</taxon>
        <taxon>Teleostei</taxon>
        <taxon>Clupei</taxon>
        <taxon>Clupeiformes</taxon>
        <taxon>Clupeoidei</taxon>
        <taxon>Clupeidae</taxon>
        <taxon>Alosa</taxon>
    </lineage>
</organism>
<feature type="signal peptide" evidence="2">
    <location>
        <begin position="1"/>
        <end position="30"/>
    </location>
</feature>
<evidence type="ECO:0000259" key="3">
    <source>
        <dbReference type="SMART" id="SM00092"/>
    </source>
</evidence>
<keyword evidence="2" id="KW-0732">Signal</keyword>
<comment type="caution">
    <text evidence="4">The sequence shown here is derived from an EMBL/GenBank/DDBJ whole genome shotgun (WGS) entry which is preliminary data.</text>
</comment>
<dbReference type="SMART" id="SM00092">
    <property type="entry name" value="RNAse_Pc"/>
    <property type="match status" value="1"/>
</dbReference>
<feature type="domain" description="Ribonuclease A-domain" evidence="3">
    <location>
        <begin position="57"/>
        <end position="175"/>
    </location>
</feature>
<feature type="chain" id="PRO_5043663847" description="Ribonuclease A-domain domain-containing protein" evidence="2">
    <location>
        <begin position="31"/>
        <end position="218"/>
    </location>
</feature>
<proteinExistence type="predicted"/>
<dbReference type="InterPro" id="IPR036816">
    <property type="entry name" value="RNaseA-like_dom_sf"/>
</dbReference>
<dbReference type="SUPFAM" id="SSF54076">
    <property type="entry name" value="RNase A-like"/>
    <property type="match status" value="1"/>
</dbReference>
<dbReference type="Proteomes" id="UP000823561">
    <property type="component" value="Chromosome 13"/>
</dbReference>
<dbReference type="Gene3D" id="3.10.130.10">
    <property type="entry name" value="Ribonuclease A-like domain"/>
    <property type="match status" value="1"/>
</dbReference>
<protein>
    <recommendedName>
        <fullName evidence="3">Ribonuclease A-domain domain-containing protein</fullName>
    </recommendedName>
</protein>
<evidence type="ECO:0000256" key="1">
    <source>
        <dbReference type="SAM" id="MobiDB-lite"/>
    </source>
</evidence>
<name>A0AAV6GC40_9TELE</name>
<gene>
    <name evidence="4" type="ORF">AALO_G00175730</name>
</gene>
<evidence type="ECO:0000313" key="5">
    <source>
        <dbReference type="Proteomes" id="UP000823561"/>
    </source>
</evidence>
<keyword evidence="5" id="KW-1185">Reference proteome</keyword>
<feature type="region of interest" description="Disordered" evidence="1">
    <location>
        <begin position="173"/>
        <end position="197"/>
    </location>
</feature>